<feature type="domain" description="Amine oxidase" evidence="1">
    <location>
        <begin position="25"/>
        <end position="482"/>
    </location>
</feature>
<dbReference type="Gene3D" id="3.50.50.60">
    <property type="entry name" value="FAD/NAD(P)-binding domain"/>
    <property type="match status" value="1"/>
</dbReference>
<dbReference type="EMBL" id="QWGT01000210">
    <property type="protein sequence ID" value="RIJ48973.1"/>
    <property type="molecule type" value="Genomic_DNA"/>
</dbReference>
<protein>
    <submittedName>
        <fullName evidence="2">FAD-dependent oxidoreductase</fullName>
    </submittedName>
</protein>
<sequence>MSSDPRQAAGEVDPTDVVVIGGGVGGLIAARACALAGKRVILVEASGALGGTVGSHVVDGLRLDSGAESFATRRGTVAAYLEGLRLGELGLADRIVQPNPDGAWVQLAERAIQLPRTGLLGIPAHPFDPTIVTAIGRAGVARAKADLLLPAAVGAKERTLGGLVRARMGDRVVDRLVAPIVSGVHSAHPDEVDADAVAPGLRAGLAEHGSLGRAVASMRAASPAGSAVSGILGGVHLLVDALVADLARLGVDVRTSLAVEAVHRHRSHEGAAASDDWHVELADGRGIDAAGVVLAIPAAGLIHLFSGLAPRAVTEGWPEPSSVELVTLVVRAPELDAAPRGTGVLVAADAPGIRAKALTHATAKWPWLKELAGDRHVLRLSYGRAGGDDDTAGLPDEELTAIAVRDASALLGVDLAGRVTGSARVRWTNALPFAASGHRERVQAVRDEAAEHPGLEITGSAVAGTGLASVVADAQAAAARVL</sequence>
<dbReference type="AlphaFoldDB" id="A0A399T529"/>
<keyword evidence="3" id="KW-1185">Reference proteome</keyword>
<dbReference type="PANTHER" id="PTHR42923">
    <property type="entry name" value="PROTOPORPHYRINOGEN OXIDASE"/>
    <property type="match status" value="1"/>
</dbReference>
<feature type="non-terminal residue" evidence="2">
    <location>
        <position position="482"/>
    </location>
</feature>
<accession>A0A399T529</accession>
<evidence type="ECO:0000313" key="3">
    <source>
        <dbReference type="Proteomes" id="UP000266484"/>
    </source>
</evidence>
<dbReference type="PRINTS" id="PR00411">
    <property type="entry name" value="PNDRDTASEI"/>
</dbReference>
<evidence type="ECO:0000313" key="2">
    <source>
        <dbReference type="EMBL" id="RIJ48973.1"/>
    </source>
</evidence>
<dbReference type="GO" id="GO:0016491">
    <property type="term" value="F:oxidoreductase activity"/>
    <property type="evidence" value="ECO:0007669"/>
    <property type="project" value="InterPro"/>
</dbReference>
<dbReference type="InterPro" id="IPR002937">
    <property type="entry name" value="Amino_oxidase"/>
</dbReference>
<dbReference type="Pfam" id="PF01593">
    <property type="entry name" value="Amino_oxidase"/>
    <property type="match status" value="1"/>
</dbReference>
<dbReference type="Proteomes" id="UP000266484">
    <property type="component" value="Unassembled WGS sequence"/>
</dbReference>
<dbReference type="InterPro" id="IPR050464">
    <property type="entry name" value="Zeta_carotene_desat/Oxidored"/>
</dbReference>
<evidence type="ECO:0000259" key="1">
    <source>
        <dbReference type="Pfam" id="PF01593"/>
    </source>
</evidence>
<comment type="caution">
    <text evidence="2">The sequence shown here is derived from an EMBL/GenBank/DDBJ whole genome shotgun (WGS) entry which is preliminary data.</text>
</comment>
<dbReference type="Gene3D" id="1.10.3110.10">
    <property type="entry name" value="protoporphyrinogen ix oxidase, domain 3"/>
    <property type="match status" value="1"/>
</dbReference>
<dbReference type="SUPFAM" id="SSF51905">
    <property type="entry name" value="FAD/NAD(P)-binding domain"/>
    <property type="match status" value="1"/>
</dbReference>
<gene>
    <name evidence="2" type="ORF">DZG00_12220</name>
</gene>
<dbReference type="PANTHER" id="PTHR42923:SF3">
    <property type="entry name" value="PROTOPORPHYRINOGEN OXIDASE"/>
    <property type="match status" value="1"/>
</dbReference>
<name>A0A399T529_9MICO</name>
<dbReference type="SUPFAM" id="SSF54373">
    <property type="entry name" value="FAD-linked reductases, C-terminal domain"/>
    <property type="match status" value="1"/>
</dbReference>
<dbReference type="Gene3D" id="3.90.660.20">
    <property type="entry name" value="Protoporphyrinogen oxidase, mitochondrial, domain 2"/>
    <property type="match status" value="1"/>
</dbReference>
<reference evidence="2 3" key="1">
    <citation type="submission" date="2018-08" db="EMBL/GenBank/DDBJ databases">
        <title>Genome Sequence of Clavibacter michiganensis Subspecies type strains, and the Atypical Peach-Colored Strains Isolated from Tomato.</title>
        <authorList>
            <person name="Osdaghi E."/>
            <person name="Portier P."/>
            <person name="Briand M."/>
            <person name="Jacques M.-A."/>
        </authorList>
    </citation>
    <scope>NUCLEOTIDE SEQUENCE [LARGE SCALE GENOMIC DNA]</scope>
    <source>
        <strain evidence="2 3">CFBP 8615</strain>
    </source>
</reference>
<dbReference type="RefSeq" id="WP_119455670.1">
    <property type="nucleotide sequence ID" value="NZ_QWGT01000210.1"/>
</dbReference>
<organism evidence="2 3">
    <name type="scientific">Clavibacter lycopersici</name>
    <dbReference type="NCBI Taxonomy" id="2301718"/>
    <lineage>
        <taxon>Bacteria</taxon>
        <taxon>Bacillati</taxon>
        <taxon>Actinomycetota</taxon>
        <taxon>Actinomycetes</taxon>
        <taxon>Micrococcales</taxon>
        <taxon>Microbacteriaceae</taxon>
        <taxon>Clavibacter</taxon>
    </lineage>
</organism>
<dbReference type="InterPro" id="IPR036188">
    <property type="entry name" value="FAD/NAD-bd_sf"/>
</dbReference>
<proteinExistence type="predicted"/>